<proteinExistence type="predicted"/>
<accession>A0A444Y6J4</accession>
<gene>
    <name evidence="2" type="ORF">Ahy_B08g093636</name>
</gene>
<comment type="caution">
    <text evidence="2">The sequence shown here is derived from an EMBL/GenBank/DDBJ whole genome shotgun (WGS) entry which is preliminary data.</text>
</comment>
<evidence type="ECO:0000313" key="2">
    <source>
        <dbReference type="EMBL" id="RYQ97558.1"/>
    </source>
</evidence>
<evidence type="ECO:0000256" key="1">
    <source>
        <dbReference type="SAM" id="MobiDB-lite"/>
    </source>
</evidence>
<dbReference type="PANTHER" id="PTHR33527">
    <property type="entry name" value="OS07G0274300 PROTEIN"/>
    <property type="match status" value="1"/>
</dbReference>
<dbReference type="Proteomes" id="UP000289738">
    <property type="component" value="Chromosome B08"/>
</dbReference>
<feature type="region of interest" description="Disordered" evidence="1">
    <location>
        <begin position="173"/>
        <end position="193"/>
    </location>
</feature>
<evidence type="ECO:0000313" key="3">
    <source>
        <dbReference type="Proteomes" id="UP000289738"/>
    </source>
</evidence>
<dbReference type="PANTHER" id="PTHR33527:SF14">
    <property type="entry name" value="OS07G0274300 PROTEIN"/>
    <property type="match status" value="1"/>
</dbReference>
<reference evidence="2 3" key="1">
    <citation type="submission" date="2019-01" db="EMBL/GenBank/DDBJ databases">
        <title>Sequencing of cultivated peanut Arachis hypogaea provides insights into genome evolution and oil improvement.</title>
        <authorList>
            <person name="Chen X."/>
        </authorList>
    </citation>
    <scope>NUCLEOTIDE SEQUENCE [LARGE SCALE GENOMIC DNA]</scope>
    <source>
        <strain evidence="3">cv. Fuhuasheng</strain>
        <tissue evidence="2">Leaves</tissue>
    </source>
</reference>
<dbReference type="EMBL" id="SDMP01000018">
    <property type="protein sequence ID" value="RYQ97558.1"/>
    <property type="molecule type" value="Genomic_DNA"/>
</dbReference>
<protein>
    <submittedName>
        <fullName evidence="2">Uncharacterized protein</fullName>
    </submittedName>
</protein>
<keyword evidence="3" id="KW-1185">Reference proteome</keyword>
<sequence length="302" mass="34756">MDTRRKPSSMAIECLKMFHGIDRTAFRMLTQVLHREVKQSLMVMPFLLSMETMGLSGIVQTTIKKEGWFMNSLAEECVICLQCLLFPEFSGVVEKSRKLETLGHVLKTELTLYQVHRMRSVLLTIIPDTLSNICSRILGDITMDAVWLEYQRNPKRLLGFNTQDQCISVAPEASSRHNNGRGLHMQQGGRQTEQDKGKYKYVCKELDDAEHPKTLTVCFGRESMPTADGIAEFFCNFFGHVVQRVTVMPRRDIDSGDFAFVLFNDALILRIIMGDKNVVHHTIQDMKSWIRWWTGTHYRCVN</sequence>
<organism evidence="2 3">
    <name type="scientific">Arachis hypogaea</name>
    <name type="common">Peanut</name>
    <dbReference type="NCBI Taxonomy" id="3818"/>
    <lineage>
        <taxon>Eukaryota</taxon>
        <taxon>Viridiplantae</taxon>
        <taxon>Streptophyta</taxon>
        <taxon>Embryophyta</taxon>
        <taxon>Tracheophyta</taxon>
        <taxon>Spermatophyta</taxon>
        <taxon>Magnoliopsida</taxon>
        <taxon>eudicotyledons</taxon>
        <taxon>Gunneridae</taxon>
        <taxon>Pentapetalae</taxon>
        <taxon>rosids</taxon>
        <taxon>fabids</taxon>
        <taxon>Fabales</taxon>
        <taxon>Fabaceae</taxon>
        <taxon>Papilionoideae</taxon>
        <taxon>50 kb inversion clade</taxon>
        <taxon>dalbergioids sensu lato</taxon>
        <taxon>Dalbergieae</taxon>
        <taxon>Pterocarpus clade</taxon>
        <taxon>Arachis</taxon>
    </lineage>
</organism>
<dbReference type="AlphaFoldDB" id="A0A444Y6J4"/>
<name>A0A444Y6J4_ARAHY</name>